<dbReference type="SUPFAM" id="SSF57667">
    <property type="entry name" value="beta-beta-alpha zinc fingers"/>
    <property type="match status" value="2"/>
</dbReference>
<feature type="domain" description="C2H2-type" evidence="2">
    <location>
        <begin position="239"/>
        <end position="267"/>
    </location>
</feature>
<dbReference type="PROSITE" id="PS00028">
    <property type="entry name" value="ZINC_FINGER_C2H2_1"/>
    <property type="match status" value="2"/>
</dbReference>
<dbReference type="InterPro" id="IPR036047">
    <property type="entry name" value="F-box-like_dom_sf"/>
</dbReference>
<dbReference type="AlphaFoldDB" id="A0A226DI15"/>
<feature type="domain" description="C2H2-type" evidence="2">
    <location>
        <begin position="307"/>
        <end position="332"/>
    </location>
</feature>
<keyword evidence="1" id="KW-0479">Metal-binding</keyword>
<evidence type="ECO:0000313" key="3">
    <source>
        <dbReference type="EMBL" id="OXA44608.1"/>
    </source>
</evidence>
<evidence type="ECO:0000256" key="1">
    <source>
        <dbReference type="PROSITE-ProRule" id="PRU00042"/>
    </source>
</evidence>
<dbReference type="OrthoDB" id="2687452at2759"/>
<dbReference type="SMART" id="SM00355">
    <property type="entry name" value="ZnF_C2H2"/>
    <property type="match status" value="3"/>
</dbReference>
<dbReference type="SUPFAM" id="SSF52047">
    <property type="entry name" value="RNI-like"/>
    <property type="match status" value="1"/>
</dbReference>
<proteinExistence type="predicted"/>
<dbReference type="Gene3D" id="3.30.160.60">
    <property type="entry name" value="Classic Zinc Finger"/>
    <property type="match status" value="2"/>
</dbReference>
<dbReference type="GO" id="GO:0008270">
    <property type="term" value="F:zinc ion binding"/>
    <property type="evidence" value="ECO:0007669"/>
    <property type="project" value="UniProtKB-KW"/>
</dbReference>
<sequence>MEPKTELGNLNPIVRLSRDDRVEIAVAEFISRHHTYCFLCSTSIQDSTPISARTANRIAICKSYFQDINPISFKNEGDIGDNIEDKACRTCLIEVEKVWMLNEGIIRIKQQIASILTKANRQWHRPVVVTTAHSNLVKNPVAQPSSRPCIKIETESINPKENGIYIANNIFVGVDDDNSSDEVNDSAVMSRSLQAEPTIVTNARRKQTLFIRNLDFSGGQGNPSPNGPVVKKSMLVKKLKCYHCDKTYFARTALTRHVRSVHDHVRYPCSVCGKKLISLRNRITHEVMVCKVVYSPDELKAFGTKIYTCEVQGCGKLFPRLDDYSNHMKKHAYQGVDAESGGGGDNLTERGVDEEEEMGEILNRGIKSPHKIKIEDDATMEGEMLNEEYALMSPDGQVIESSYTEPSSAVDIVSNIFIGGPPTLDNNITLCQDQLDLELLTISNRDDIVIMSTEPLLNPVVLDVIFANLDVPDLKSARLVCREWRDVGASCLGKRTYLDPNKLFPFTDGKYASESELVDPKLMRRLTLWDCFHPSVPADKRTHDRADVLFRTPHVADLTHEIHFLVSMNTFTSKFVIAMRNFEARLLKHVSLVVYTNTKSIEHKGPFPTCDNFFPPRPSLTSMKFEYEMTPVKIRRHKYGLHQFRPLFRAWIVSAVNLAVLEVADCFCPNLEDCSNLKVLKFHFLRCDDRFSGNLELGAVTEMLSQTEKLDLPVMSKLASLILHAADIYQIQDCLDEAHLPKLVHLSLDKSFSASTTQIHENLRKRHEGIQSLAVIMDWRWKKEAIAGKMVNLFPSVKKLDFRMVLLGDVFSPNGLNELLEPFRLWGLEQSNVRVRVVNNSSLLVAVLRNVSNWKGKKTAEFNQIRVTQKNFVPCIEDVILYSGGFEKVKMSGFAEPKIVKTIRTIFKDRSVPINFTGGVHTK</sequence>
<accession>A0A226DI15</accession>
<dbReference type="Pfam" id="PF00096">
    <property type="entry name" value="zf-C2H2"/>
    <property type="match status" value="1"/>
</dbReference>
<keyword evidence="1" id="KW-0863">Zinc-finger</keyword>
<organism evidence="3 4">
    <name type="scientific">Folsomia candida</name>
    <name type="common">Springtail</name>
    <dbReference type="NCBI Taxonomy" id="158441"/>
    <lineage>
        <taxon>Eukaryota</taxon>
        <taxon>Metazoa</taxon>
        <taxon>Ecdysozoa</taxon>
        <taxon>Arthropoda</taxon>
        <taxon>Hexapoda</taxon>
        <taxon>Collembola</taxon>
        <taxon>Entomobryomorpha</taxon>
        <taxon>Isotomoidea</taxon>
        <taxon>Isotomidae</taxon>
        <taxon>Proisotominae</taxon>
        <taxon>Folsomia</taxon>
    </lineage>
</organism>
<dbReference type="Pfam" id="PF00646">
    <property type="entry name" value="F-box"/>
    <property type="match status" value="1"/>
</dbReference>
<keyword evidence="4" id="KW-1185">Reference proteome</keyword>
<dbReference type="SUPFAM" id="SSF81383">
    <property type="entry name" value="F-box domain"/>
    <property type="match status" value="1"/>
</dbReference>
<evidence type="ECO:0000313" key="4">
    <source>
        <dbReference type="Proteomes" id="UP000198287"/>
    </source>
</evidence>
<comment type="caution">
    <text evidence="3">The sequence shown here is derived from an EMBL/GenBank/DDBJ whole genome shotgun (WGS) entry which is preliminary data.</text>
</comment>
<dbReference type="SMART" id="SM00256">
    <property type="entry name" value="FBOX"/>
    <property type="match status" value="1"/>
</dbReference>
<dbReference type="PROSITE" id="PS50157">
    <property type="entry name" value="ZINC_FINGER_C2H2_2"/>
    <property type="match status" value="2"/>
</dbReference>
<dbReference type="InterPro" id="IPR036236">
    <property type="entry name" value="Znf_C2H2_sf"/>
</dbReference>
<dbReference type="InterPro" id="IPR001810">
    <property type="entry name" value="F-box_dom"/>
</dbReference>
<dbReference type="InterPro" id="IPR013087">
    <property type="entry name" value="Znf_C2H2_type"/>
</dbReference>
<keyword evidence="1" id="KW-0862">Zinc</keyword>
<gene>
    <name evidence="3" type="ORF">Fcan01_20747</name>
</gene>
<protein>
    <submittedName>
        <fullName evidence="3">Zinc finger protein 2</fullName>
    </submittedName>
</protein>
<evidence type="ECO:0000259" key="2">
    <source>
        <dbReference type="PROSITE" id="PS50157"/>
    </source>
</evidence>
<dbReference type="Gene3D" id="1.20.1280.50">
    <property type="match status" value="1"/>
</dbReference>
<dbReference type="Proteomes" id="UP000198287">
    <property type="component" value="Unassembled WGS sequence"/>
</dbReference>
<dbReference type="EMBL" id="LNIX01000019">
    <property type="protein sequence ID" value="OXA44608.1"/>
    <property type="molecule type" value="Genomic_DNA"/>
</dbReference>
<name>A0A226DI15_FOLCA</name>
<reference evidence="3 4" key="1">
    <citation type="submission" date="2015-12" db="EMBL/GenBank/DDBJ databases">
        <title>The genome of Folsomia candida.</title>
        <authorList>
            <person name="Faddeeva A."/>
            <person name="Derks M.F."/>
            <person name="Anvar Y."/>
            <person name="Smit S."/>
            <person name="Van Straalen N."/>
            <person name="Roelofs D."/>
        </authorList>
    </citation>
    <scope>NUCLEOTIDE SEQUENCE [LARGE SCALE GENOMIC DNA]</scope>
    <source>
        <strain evidence="3 4">VU population</strain>
        <tissue evidence="3">Whole body</tissue>
    </source>
</reference>